<evidence type="ECO:0000259" key="2">
    <source>
        <dbReference type="Pfam" id="PF07045"/>
    </source>
</evidence>
<name>A0ABT7SXL7_9ALTE</name>
<organism evidence="3 4">
    <name type="scientific">Alteromonas arenosi</name>
    <dbReference type="NCBI Taxonomy" id="3055817"/>
    <lineage>
        <taxon>Bacteria</taxon>
        <taxon>Pseudomonadati</taxon>
        <taxon>Pseudomonadota</taxon>
        <taxon>Gammaproteobacteria</taxon>
        <taxon>Alteromonadales</taxon>
        <taxon>Alteromonadaceae</taxon>
        <taxon>Alteromonas/Salinimonas group</taxon>
        <taxon>Alteromonas</taxon>
    </lineage>
</organism>
<dbReference type="RefSeq" id="WP_289364587.1">
    <property type="nucleotide sequence ID" value="NZ_JAUCBP010000007.1"/>
</dbReference>
<evidence type="ECO:0000313" key="3">
    <source>
        <dbReference type="EMBL" id="MDM7860282.1"/>
    </source>
</evidence>
<dbReference type="EMBL" id="JAUCBP010000007">
    <property type="protein sequence ID" value="MDM7860282.1"/>
    <property type="molecule type" value="Genomic_DNA"/>
</dbReference>
<dbReference type="InterPro" id="IPR010753">
    <property type="entry name" value="DUF1330"/>
</dbReference>
<comment type="caution">
    <text evidence="3">The sequence shown here is derived from an EMBL/GenBank/DDBJ whole genome shotgun (WGS) entry which is preliminary data.</text>
</comment>
<accession>A0ABT7SXL7</accession>
<sequence>MFVTQSKYTLKQLLNINLIAAILILSTMSLGVFANTQHWAVDIKPGQVVQLIAPVTSPETLPLRRQYYRDAIPLAEQYGFTNHGQLVVERTILGNFKPPTIIIGSWPSPMAISAFEQEPRWPELKRNRSAAWQDIRLYNGEVDQPQNMSFSADKSYTVAFAWVNTERPDDYYQYLDSVEPLLTEIGARFMFKIRHPKIESDQPNTPAPDQITFVEWPDAGALARLRAMPKYQEIVALLNQGVTQLDLHVIRPKAFAE</sequence>
<keyword evidence="1" id="KW-0812">Transmembrane</keyword>
<evidence type="ECO:0000313" key="4">
    <source>
        <dbReference type="Proteomes" id="UP001234343"/>
    </source>
</evidence>
<keyword evidence="1" id="KW-1133">Transmembrane helix</keyword>
<feature type="domain" description="DUF1330" evidence="2">
    <location>
        <begin position="161"/>
        <end position="250"/>
    </location>
</feature>
<dbReference type="SUPFAM" id="SSF54909">
    <property type="entry name" value="Dimeric alpha+beta barrel"/>
    <property type="match status" value="1"/>
</dbReference>
<reference evidence="3 4" key="1">
    <citation type="submission" date="2023-06" db="EMBL/GenBank/DDBJ databases">
        <title>Alteromonas sp. ASW11-36 isolated from intertidal sand.</title>
        <authorList>
            <person name="Li Y."/>
        </authorList>
    </citation>
    <scope>NUCLEOTIDE SEQUENCE [LARGE SCALE GENOMIC DNA]</scope>
    <source>
        <strain evidence="3 4">ASW11-36</strain>
    </source>
</reference>
<keyword evidence="1" id="KW-0472">Membrane</keyword>
<proteinExistence type="predicted"/>
<gene>
    <name evidence="3" type="ORF">QTP81_06715</name>
</gene>
<dbReference type="Pfam" id="PF07045">
    <property type="entry name" value="DUF1330"/>
    <property type="match status" value="1"/>
</dbReference>
<dbReference type="Proteomes" id="UP001234343">
    <property type="component" value="Unassembled WGS sequence"/>
</dbReference>
<evidence type="ECO:0000256" key="1">
    <source>
        <dbReference type="SAM" id="Phobius"/>
    </source>
</evidence>
<feature type="transmembrane region" description="Helical" evidence="1">
    <location>
        <begin position="12"/>
        <end position="34"/>
    </location>
</feature>
<protein>
    <submittedName>
        <fullName evidence="3">DUF1330 domain-containing protein</fullName>
    </submittedName>
</protein>
<dbReference type="InterPro" id="IPR011008">
    <property type="entry name" value="Dimeric_a/b-barrel"/>
</dbReference>
<keyword evidence="4" id="KW-1185">Reference proteome</keyword>
<dbReference type="Gene3D" id="3.30.70.100">
    <property type="match status" value="1"/>
</dbReference>